<dbReference type="Proteomes" id="UP000035265">
    <property type="component" value="Unassembled WGS sequence"/>
</dbReference>
<dbReference type="EMBL" id="JNBQ01000017">
    <property type="protein sequence ID" value="KLN34253.1"/>
    <property type="molecule type" value="Genomic_DNA"/>
</dbReference>
<dbReference type="PANTHER" id="PTHR37165:SF1">
    <property type="entry name" value="TYPE 1 ENCAPSULIN SHELL PROTEIN"/>
    <property type="match status" value="1"/>
</dbReference>
<dbReference type="PATRIC" id="fig|264251.5.peg.2700"/>
<feature type="region of interest" description="Disordered" evidence="5">
    <location>
        <begin position="1"/>
        <end position="25"/>
    </location>
</feature>
<evidence type="ECO:0000256" key="3">
    <source>
        <dbReference type="ARBA" id="ARBA00033787"/>
    </source>
</evidence>
<proteinExistence type="inferred from homology"/>
<evidence type="ECO:0000256" key="1">
    <source>
        <dbReference type="ARBA" id="ARBA00033738"/>
    </source>
</evidence>
<gene>
    <name evidence="6" type="ORF">FB00_13285</name>
</gene>
<dbReference type="PIRSF" id="PIRSF019254">
    <property type="entry name" value="CFP29"/>
    <property type="match status" value="1"/>
</dbReference>
<keyword evidence="7" id="KW-1185">Reference proteome</keyword>
<dbReference type="InterPro" id="IPR007544">
    <property type="entry name" value="ENCAP"/>
</dbReference>
<evidence type="ECO:0000313" key="7">
    <source>
        <dbReference type="Proteomes" id="UP000035265"/>
    </source>
</evidence>
<dbReference type="AlphaFoldDB" id="A0A0H2KM57"/>
<comment type="subcellular location">
    <subcellularLocation>
        <location evidence="1">Encapsulin nanocompartment</location>
    </subcellularLocation>
</comment>
<comment type="similarity">
    <text evidence="2">Belongs to the encapsulin family. Family 1 subfamily.</text>
</comment>
<dbReference type="RefSeq" id="WP_231581840.1">
    <property type="nucleotide sequence ID" value="NZ_JNBQ01000017.1"/>
</dbReference>
<name>A0A0H2KM57_9MICO</name>
<dbReference type="Gene3D" id="3.30.2320.10">
    <property type="entry name" value="hypothetical protein PF0899 domain"/>
    <property type="match status" value="1"/>
</dbReference>
<sequence>MSTSEPDLGSVVPTSGAGAPGDSNLHRWLAPVTDAAWEEIADEARRTFVRNVAGRRVVDVTGPLGFGTASARTGHVTDVEAPHDGIRARLRDVVPLVELQVPFTVSRQAVDDVARGSKDSDWQPVKDAATALARAEDRAVFEGYAAAGIRGIGPGSDNPPIAVPTDPRDLPDAVAAAQTELRLAGVEGPYALVLDADLYTAVSETRDHGYPIREQLERMVQRDIVWAPALRGGYLLTTRGGDHELTIGQDVSIGYLDHTADEVRLYLLASLTFQTYTAEASVHLTR</sequence>
<dbReference type="NCBIfam" id="NF041155">
    <property type="entry name" value="encap_f1"/>
    <property type="match status" value="1"/>
</dbReference>
<evidence type="ECO:0000256" key="4">
    <source>
        <dbReference type="ARBA" id="ARBA00050023"/>
    </source>
</evidence>
<evidence type="ECO:0000256" key="5">
    <source>
        <dbReference type="SAM" id="MobiDB-lite"/>
    </source>
</evidence>
<evidence type="ECO:0000313" key="6">
    <source>
        <dbReference type="EMBL" id="KLN34253.1"/>
    </source>
</evidence>
<reference evidence="6 7" key="1">
    <citation type="submission" date="2014-05" db="EMBL/GenBank/DDBJ databases">
        <title>Cellulosimicrobium funkei U11 genome.</title>
        <authorList>
            <person name="Hu C."/>
            <person name="Gong Y."/>
            <person name="Wan W."/>
            <person name="Jiang M."/>
        </authorList>
    </citation>
    <scope>NUCLEOTIDE SEQUENCE [LARGE SCALE GENOMIC DNA]</scope>
    <source>
        <strain evidence="6 7">U11</strain>
    </source>
</reference>
<dbReference type="GO" id="GO:0140737">
    <property type="term" value="C:encapsulin nanocompartment"/>
    <property type="evidence" value="ECO:0007669"/>
    <property type="project" value="UniProtKB-SubCell"/>
</dbReference>
<organism evidence="6 7">
    <name type="scientific">Cellulosimicrobium funkei</name>
    <dbReference type="NCBI Taxonomy" id="264251"/>
    <lineage>
        <taxon>Bacteria</taxon>
        <taxon>Bacillati</taxon>
        <taxon>Actinomycetota</taxon>
        <taxon>Actinomycetes</taxon>
        <taxon>Micrococcales</taxon>
        <taxon>Promicromonosporaceae</taxon>
        <taxon>Cellulosimicrobium</taxon>
    </lineage>
</organism>
<dbReference type="InterPro" id="IPR051429">
    <property type="entry name" value="Encapsulin_nc"/>
</dbReference>
<protein>
    <recommendedName>
        <fullName evidence="4">Type 1 encapsulin shell protein</fullName>
    </recommendedName>
</protein>
<dbReference type="Gene3D" id="3.30.2400.30">
    <property type="match status" value="1"/>
</dbReference>
<keyword evidence="3" id="KW-1284">Encapsulin nanocompartment</keyword>
<accession>A0A0H2KM57</accession>
<comment type="caution">
    <text evidence="6">The sequence shown here is derived from an EMBL/GenBank/DDBJ whole genome shotgun (WGS) entry which is preliminary data.</text>
</comment>
<dbReference type="Pfam" id="PF04454">
    <property type="entry name" value="Linocin_M18"/>
    <property type="match status" value="1"/>
</dbReference>
<evidence type="ECO:0000256" key="2">
    <source>
        <dbReference type="ARBA" id="ARBA00033743"/>
    </source>
</evidence>
<dbReference type="STRING" id="264251.FB00_13285"/>
<dbReference type="PANTHER" id="PTHR37165">
    <property type="entry name" value="PEPTIDASE U56 FAMILY"/>
    <property type="match status" value="1"/>
</dbReference>